<comment type="caution">
    <text evidence="2">The sequence shown here is derived from an EMBL/GenBank/DDBJ whole genome shotgun (WGS) entry which is preliminary data.</text>
</comment>
<reference evidence="2" key="2">
    <citation type="submission" date="2021-04" db="EMBL/GenBank/DDBJ databases">
        <authorList>
            <person name="Gilroy R."/>
        </authorList>
    </citation>
    <scope>NUCLEOTIDE SEQUENCE</scope>
    <source>
        <strain evidence="2">ChiBcec8-14828</strain>
    </source>
</reference>
<reference evidence="2" key="1">
    <citation type="journal article" date="2021" name="PeerJ">
        <title>Extensive microbial diversity within the chicken gut microbiome revealed by metagenomics and culture.</title>
        <authorList>
            <person name="Gilroy R."/>
            <person name="Ravi A."/>
            <person name="Getino M."/>
            <person name="Pursley I."/>
            <person name="Horton D.L."/>
            <person name="Alikhan N.F."/>
            <person name="Baker D."/>
            <person name="Gharbi K."/>
            <person name="Hall N."/>
            <person name="Watson M."/>
            <person name="Adriaenssens E.M."/>
            <person name="Foster-Nyarko E."/>
            <person name="Jarju S."/>
            <person name="Secka A."/>
            <person name="Antonio M."/>
            <person name="Oren A."/>
            <person name="Chaudhuri R.R."/>
            <person name="La Ragione R."/>
            <person name="Hildebrand F."/>
            <person name="Pallen M.J."/>
        </authorList>
    </citation>
    <scope>NUCLEOTIDE SEQUENCE</scope>
    <source>
        <strain evidence="2">ChiBcec8-14828</strain>
    </source>
</reference>
<dbReference type="GO" id="GO:0006355">
    <property type="term" value="P:regulation of DNA-templated transcription"/>
    <property type="evidence" value="ECO:0007669"/>
    <property type="project" value="TreeGrafter"/>
</dbReference>
<sequence length="218" mass="25163">MAQKAAVMIYPHFSMQEISCLTDALKVYFDIDIEVFASQKELICSEDSFQVMPHKTFDEFRWKDYLCLILPGIYNPLPALFDEENIRFLRTLKGSDLLICSISCSPILLAKAGLLDDVQFTSGMWQEMAEYLPFVPHQNFIHQPLVKDKNFITAMGFAYREFAVEAIRTLGIDACEKGLFNPVTRSYTEEELTFYMGKENFAEFLKEYASYQTQKGDQ</sequence>
<accession>A0A9D2M2F4</accession>
<dbReference type="PANTHER" id="PTHR43130:SF2">
    <property type="entry name" value="DJ-1_PFPI DOMAIN-CONTAINING PROTEIN"/>
    <property type="match status" value="1"/>
</dbReference>
<dbReference type="SUPFAM" id="SSF52317">
    <property type="entry name" value="Class I glutamine amidotransferase-like"/>
    <property type="match status" value="1"/>
</dbReference>
<dbReference type="InterPro" id="IPR052158">
    <property type="entry name" value="INH-QAR"/>
</dbReference>
<dbReference type="PANTHER" id="PTHR43130">
    <property type="entry name" value="ARAC-FAMILY TRANSCRIPTIONAL REGULATOR"/>
    <property type="match status" value="1"/>
</dbReference>
<dbReference type="Proteomes" id="UP000824209">
    <property type="component" value="Unassembled WGS sequence"/>
</dbReference>
<organism evidence="2 3">
    <name type="scientific">Candidatus Ruthenibacterium avium</name>
    <dbReference type="NCBI Taxonomy" id="2838751"/>
    <lineage>
        <taxon>Bacteria</taxon>
        <taxon>Bacillati</taxon>
        <taxon>Bacillota</taxon>
        <taxon>Clostridia</taxon>
        <taxon>Eubacteriales</taxon>
        <taxon>Oscillospiraceae</taxon>
        <taxon>Ruthenibacterium</taxon>
    </lineage>
</organism>
<protein>
    <submittedName>
        <fullName evidence="2">DJ-1/PfpI family protein</fullName>
    </submittedName>
</protein>
<dbReference type="Pfam" id="PF01965">
    <property type="entry name" value="DJ-1_PfpI"/>
    <property type="match status" value="1"/>
</dbReference>
<gene>
    <name evidence="2" type="ORF">H9943_04580</name>
</gene>
<evidence type="ECO:0000313" key="2">
    <source>
        <dbReference type="EMBL" id="HJB39655.1"/>
    </source>
</evidence>
<dbReference type="InterPro" id="IPR029062">
    <property type="entry name" value="Class_I_gatase-like"/>
</dbReference>
<proteinExistence type="predicted"/>
<dbReference type="InterPro" id="IPR002818">
    <property type="entry name" value="DJ-1/PfpI"/>
</dbReference>
<dbReference type="AlphaFoldDB" id="A0A9D2M2F4"/>
<dbReference type="Gene3D" id="3.40.50.880">
    <property type="match status" value="1"/>
</dbReference>
<evidence type="ECO:0000313" key="3">
    <source>
        <dbReference type="Proteomes" id="UP000824209"/>
    </source>
</evidence>
<dbReference type="EMBL" id="DWYA01000047">
    <property type="protein sequence ID" value="HJB39655.1"/>
    <property type="molecule type" value="Genomic_DNA"/>
</dbReference>
<feature type="domain" description="DJ-1/PfpI" evidence="1">
    <location>
        <begin position="4"/>
        <end position="167"/>
    </location>
</feature>
<name>A0A9D2M2F4_9FIRM</name>
<evidence type="ECO:0000259" key="1">
    <source>
        <dbReference type="Pfam" id="PF01965"/>
    </source>
</evidence>